<dbReference type="AlphaFoldDB" id="A0A0C9U5L2"/>
<keyword evidence="3" id="KW-1185">Reference proteome</keyword>
<proteinExistence type="predicted"/>
<name>A0A0C9U5L2_SPHS4</name>
<dbReference type="Pfam" id="PF20149">
    <property type="entry name" value="DUF6532"/>
    <property type="match status" value="1"/>
</dbReference>
<feature type="domain" description="DUF6532" evidence="1">
    <location>
        <begin position="22"/>
        <end position="64"/>
    </location>
</feature>
<gene>
    <name evidence="2" type="ORF">M422DRAFT_269020</name>
</gene>
<sequence>MRVSSLETILGPSHCLLSPSGLIFTAVEFILTKWASGVYKPSATFTEKVYTEVYQRHLSSLEELKVRSDIHSPKTPPHLASFIC</sequence>
<dbReference type="Proteomes" id="UP000054279">
    <property type="component" value="Unassembled WGS sequence"/>
</dbReference>
<dbReference type="EMBL" id="KN837280">
    <property type="protein sequence ID" value="KIJ29579.1"/>
    <property type="molecule type" value="Genomic_DNA"/>
</dbReference>
<evidence type="ECO:0000259" key="1">
    <source>
        <dbReference type="Pfam" id="PF20149"/>
    </source>
</evidence>
<organism evidence="2 3">
    <name type="scientific">Sphaerobolus stellatus (strain SS14)</name>
    <dbReference type="NCBI Taxonomy" id="990650"/>
    <lineage>
        <taxon>Eukaryota</taxon>
        <taxon>Fungi</taxon>
        <taxon>Dikarya</taxon>
        <taxon>Basidiomycota</taxon>
        <taxon>Agaricomycotina</taxon>
        <taxon>Agaricomycetes</taxon>
        <taxon>Phallomycetidae</taxon>
        <taxon>Geastrales</taxon>
        <taxon>Sphaerobolaceae</taxon>
        <taxon>Sphaerobolus</taxon>
    </lineage>
</organism>
<evidence type="ECO:0000313" key="3">
    <source>
        <dbReference type="Proteomes" id="UP000054279"/>
    </source>
</evidence>
<dbReference type="InterPro" id="IPR045341">
    <property type="entry name" value="DUF6532"/>
</dbReference>
<dbReference type="HOGENOM" id="CLU_2528912_0_0_1"/>
<protein>
    <recommendedName>
        <fullName evidence="1">DUF6532 domain-containing protein</fullName>
    </recommendedName>
</protein>
<reference evidence="2 3" key="1">
    <citation type="submission" date="2014-06" db="EMBL/GenBank/DDBJ databases">
        <title>Evolutionary Origins and Diversification of the Mycorrhizal Mutualists.</title>
        <authorList>
            <consortium name="DOE Joint Genome Institute"/>
            <consortium name="Mycorrhizal Genomics Consortium"/>
            <person name="Kohler A."/>
            <person name="Kuo A."/>
            <person name="Nagy L.G."/>
            <person name="Floudas D."/>
            <person name="Copeland A."/>
            <person name="Barry K.W."/>
            <person name="Cichocki N."/>
            <person name="Veneault-Fourrey C."/>
            <person name="LaButti K."/>
            <person name="Lindquist E.A."/>
            <person name="Lipzen A."/>
            <person name="Lundell T."/>
            <person name="Morin E."/>
            <person name="Murat C."/>
            <person name="Riley R."/>
            <person name="Ohm R."/>
            <person name="Sun H."/>
            <person name="Tunlid A."/>
            <person name="Henrissat B."/>
            <person name="Grigoriev I.V."/>
            <person name="Hibbett D.S."/>
            <person name="Martin F."/>
        </authorList>
    </citation>
    <scope>NUCLEOTIDE SEQUENCE [LARGE SCALE GENOMIC DNA]</scope>
    <source>
        <strain evidence="2 3">SS14</strain>
    </source>
</reference>
<accession>A0A0C9U5L2</accession>
<evidence type="ECO:0000313" key="2">
    <source>
        <dbReference type="EMBL" id="KIJ29579.1"/>
    </source>
</evidence>